<proteinExistence type="predicted"/>
<organism evidence="3 4">
    <name type="scientific">Devosia yakushimensis</name>
    <dbReference type="NCBI Taxonomy" id="470028"/>
    <lineage>
        <taxon>Bacteria</taxon>
        <taxon>Pseudomonadati</taxon>
        <taxon>Pseudomonadota</taxon>
        <taxon>Alphaproteobacteria</taxon>
        <taxon>Hyphomicrobiales</taxon>
        <taxon>Devosiaceae</taxon>
        <taxon>Devosia</taxon>
    </lineage>
</organism>
<dbReference type="InterPro" id="IPR013762">
    <property type="entry name" value="Integrase-like_cat_sf"/>
</dbReference>
<dbReference type="Gene3D" id="1.10.443.10">
    <property type="entry name" value="Intergrase catalytic core"/>
    <property type="match status" value="1"/>
</dbReference>
<keyword evidence="4" id="KW-1185">Reference proteome</keyword>
<feature type="domain" description="Tyr recombinase" evidence="2">
    <location>
        <begin position="256"/>
        <end position="429"/>
    </location>
</feature>
<evidence type="ECO:0000256" key="1">
    <source>
        <dbReference type="ARBA" id="ARBA00023172"/>
    </source>
</evidence>
<sequence length="447" mass="50521">MRRAKVPDPKNRDGIWYLIRRVPKNFEDLDRRRIVRISTNIAVLDDPRKVRAKVVVEQLNLQLEAYWQGMRDGQSADARLRFEAAQKRARALGTNYQTVEELRGGGDVVEALTRIELLITQRAGEKEDDVAAVLGGEGRPRFRVSDLPGEYEKVQAAKLTGYSDAQVKRWRNPKVKAATNFVEAVSDKYLDELTRADAIAFREWWQTKLVTDNLEIGTANKDIGHMNKMHRMVDMTNHLGLLPVFSRLRLEGETTGSRAAFSPAETKEIVLSPELDRLNDEARDIVLIVAELGLRPSEVCGVLPHQIRLGAPIPLVAIVPEDRQLKNPQSERELPLVGNALAAFRRHPNGFPTYRDKADTLSATVNKALRKAKLLPTKDHTLYSLRHAFEDRLIEVETPDKVVASMMGHKFQRPKYGKGPTLELKARWLSKVLLPLRHEPTPPASSD</sequence>
<dbReference type="InterPro" id="IPR011010">
    <property type="entry name" value="DNA_brk_join_enz"/>
</dbReference>
<evidence type="ECO:0000313" key="4">
    <source>
        <dbReference type="Proteomes" id="UP001161406"/>
    </source>
</evidence>
<protein>
    <submittedName>
        <fullName evidence="3">Integrase</fullName>
    </submittedName>
</protein>
<reference evidence="3" key="1">
    <citation type="journal article" date="2014" name="Int. J. Syst. Evol. Microbiol.">
        <title>Complete genome of a new Firmicutes species belonging to the dominant human colonic microbiota ('Ruminococcus bicirculans') reveals two chromosomes and a selective capacity to utilize plant glucans.</title>
        <authorList>
            <consortium name="NISC Comparative Sequencing Program"/>
            <person name="Wegmann U."/>
            <person name="Louis P."/>
            <person name="Goesmann A."/>
            <person name="Henrissat B."/>
            <person name="Duncan S.H."/>
            <person name="Flint H.J."/>
        </authorList>
    </citation>
    <scope>NUCLEOTIDE SEQUENCE</scope>
    <source>
        <strain evidence="3">NBRC 103855</strain>
    </source>
</reference>
<evidence type="ECO:0000313" key="3">
    <source>
        <dbReference type="EMBL" id="GLQ09204.1"/>
    </source>
</evidence>
<dbReference type="PROSITE" id="PS51898">
    <property type="entry name" value="TYR_RECOMBINASE"/>
    <property type="match status" value="1"/>
</dbReference>
<dbReference type="SUPFAM" id="SSF56349">
    <property type="entry name" value="DNA breaking-rejoining enzymes"/>
    <property type="match status" value="1"/>
</dbReference>
<reference evidence="3" key="2">
    <citation type="submission" date="2023-01" db="EMBL/GenBank/DDBJ databases">
        <title>Draft genome sequence of Devosia yakushimensis strain NBRC 103855.</title>
        <authorList>
            <person name="Sun Q."/>
            <person name="Mori K."/>
        </authorList>
    </citation>
    <scope>NUCLEOTIDE SEQUENCE</scope>
    <source>
        <strain evidence="3">NBRC 103855</strain>
    </source>
</reference>
<dbReference type="EMBL" id="BSNG01000001">
    <property type="protein sequence ID" value="GLQ09204.1"/>
    <property type="molecule type" value="Genomic_DNA"/>
</dbReference>
<dbReference type="Proteomes" id="UP001161406">
    <property type="component" value="Unassembled WGS sequence"/>
</dbReference>
<dbReference type="InterPro" id="IPR002104">
    <property type="entry name" value="Integrase_catalytic"/>
</dbReference>
<keyword evidence="1" id="KW-0233">DNA recombination</keyword>
<gene>
    <name evidence="3" type="ORF">GCM10007913_11360</name>
</gene>
<comment type="caution">
    <text evidence="3">The sequence shown here is derived from an EMBL/GenBank/DDBJ whole genome shotgun (WGS) entry which is preliminary data.</text>
</comment>
<accession>A0ABQ5UDE9</accession>
<evidence type="ECO:0000259" key="2">
    <source>
        <dbReference type="PROSITE" id="PS51898"/>
    </source>
</evidence>
<dbReference type="RefSeq" id="WP_284388769.1">
    <property type="nucleotide sequence ID" value="NZ_BSNG01000001.1"/>
</dbReference>
<dbReference type="Pfam" id="PF00589">
    <property type="entry name" value="Phage_integrase"/>
    <property type="match status" value="1"/>
</dbReference>
<name>A0ABQ5UDE9_9HYPH</name>